<dbReference type="Proteomes" id="UP000663870">
    <property type="component" value="Unassembled WGS sequence"/>
</dbReference>
<dbReference type="AlphaFoldDB" id="A0A814TCL0"/>
<accession>A0A814TCL0</accession>
<organism evidence="8 10">
    <name type="scientific">Rotaria sordida</name>
    <dbReference type="NCBI Taxonomy" id="392033"/>
    <lineage>
        <taxon>Eukaryota</taxon>
        <taxon>Metazoa</taxon>
        <taxon>Spiralia</taxon>
        <taxon>Gnathifera</taxon>
        <taxon>Rotifera</taxon>
        <taxon>Eurotatoria</taxon>
        <taxon>Bdelloidea</taxon>
        <taxon>Philodinida</taxon>
        <taxon>Philodinidae</taxon>
        <taxon>Rotaria</taxon>
    </lineage>
</organism>
<keyword evidence="2" id="KW-0863">Zinc-finger</keyword>
<feature type="compositionally biased region" description="Low complexity" evidence="4">
    <location>
        <begin position="10"/>
        <end position="21"/>
    </location>
</feature>
<evidence type="ECO:0000256" key="4">
    <source>
        <dbReference type="SAM" id="MobiDB-lite"/>
    </source>
</evidence>
<feature type="region of interest" description="Disordered" evidence="4">
    <location>
        <begin position="1"/>
        <end position="21"/>
    </location>
</feature>
<dbReference type="InterPro" id="IPR018289">
    <property type="entry name" value="MULE_transposase_dom"/>
</dbReference>
<keyword evidence="1" id="KW-0479">Metal-binding</keyword>
<dbReference type="Pfam" id="PF10551">
    <property type="entry name" value="MULE"/>
    <property type="match status" value="1"/>
</dbReference>
<dbReference type="EMBL" id="CAJNOL010000714">
    <property type="protein sequence ID" value="CAF1175328.1"/>
    <property type="molecule type" value="Genomic_DNA"/>
</dbReference>
<feature type="domain" description="MULE transposase" evidence="6">
    <location>
        <begin position="346"/>
        <end position="441"/>
    </location>
</feature>
<feature type="compositionally biased region" description="Polar residues" evidence="4">
    <location>
        <begin position="75"/>
        <end position="86"/>
    </location>
</feature>
<evidence type="ECO:0000259" key="5">
    <source>
        <dbReference type="Pfam" id="PF04500"/>
    </source>
</evidence>
<sequence>MVVETRSAKRAAAPASTSTTSSSKSLITCLSSFPSSTSTSVTTSNNSRSRKINRGNIRISSPSIPRSSLNKSKHSVTVQSSSKFKNSSPIMSTCSSSSSSSVSSRSSSTSSTSSNDTVSSLNLSSLSLISTTDCSKPSPPIQSTIIDNPIPWYKSQRGINICLDGYTYQIHGPLKTEIKWKCYLYRDPNKRCPCFIITSPNTGTPDSPVYTYIRATAEHNHSPNPIVQKRNIFTSKLKDLSSDPNFPPSVGQYNKLVAQMKFTHEQMKQLLTFKSIRYTLWRAHNKNMPTLPKDVSFSIPEQFKVTNDEQEFIVIGHIYGKEQKRIILFSGPEQFELLCTSTQLFADGTFAVTPRPFKQTYIVQALHESGIVLPVAWILLNNKKTLTYQLLFKLLQSSAQERKLKFSPTRLMTDFETAVKSTFTILFPKTIHDGCFFHYLKSIIKRLKKYGLWKNYLIDDHVYLLIKKLMSLPMLKPDLMIVGYNLIEKEIDENKNLKQCKVELNRLFVYYYNQWLKPGHIQMVNVYGKEYRTNNFSEIYNAALKLRMTVRRPSLWQFINVLILEETGVRVKLAQIQGGILKSNQAASSSSTATPQIAQNIIDINKTYP</sequence>
<evidence type="ECO:0000313" key="9">
    <source>
        <dbReference type="EMBL" id="CAF1175328.1"/>
    </source>
</evidence>
<name>A0A814TCL0_9BILA</name>
<feature type="compositionally biased region" description="Low complexity" evidence="4">
    <location>
        <begin position="57"/>
        <end position="68"/>
    </location>
</feature>
<evidence type="ECO:0000256" key="1">
    <source>
        <dbReference type="ARBA" id="ARBA00022723"/>
    </source>
</evidence>
<dbReference type="GO" id="GO:0008270">
    <property type="term" value="F:zinc ion binding"/>
    <property type="evidence" value="ECO:0007669"/>
    <property type="project" value="UniProtKB-KW"/>
</dbReference>
<evidence type="ECO:0000313" key="7">
    <source>
        <dbReference type="EMBL" id="CAF0975534.1"/>
    </source>
</evidence>
<dbReference type="Gene3D" id="2.20.25.240">
    <property type="match status" value="1"/>
</dbReference>
<proteinExistence type="predicted"/>
<evidence type="ECO:0008006" key="11">
    <source>
        <dbReference type="Google" id="ProtNLM"/>
    </source>
</evidence>
<dbReference type="InterPro" id="IPR007588">
    <property type="entry name" value="Znf_FLYWCH"/>
</dbReference>
<dbReference type="Pfam" id="PF04500">
    <property type="entry name" value="FLYWCH"/>
    <property type="match status" value="1"/>
</dbReference>
<dbReference type="Proteomes" id="UP000663854">
    <property type="component" value="Unassembled WGS sequence"/>
</dbReference>
<evidence type="ECO:0000256" key="3">
    <source>
        <dbReference type="ARBA" id="ARBA00022833"/>
    </source>
</evidence>
<evidence type="ECO:0000313" key="10">
    <source>
        <dbReference type="Proteomes" id="UP000663870"/>
    </source>
</evidence>
<comment type="caution">
    <text evidence="8">The sequence shown here is derived from an EMBL/GenBank/DDBJ whole genome shotgun (WGS) entry which is preliminary data.</text>
</comment>
<keyword evidence="10" id="KW-1185">Reference proteome</keyword>
<keyword evidence="3" id="KW-0862">Zinc</keyword>
<feature type="domain" description="FLYWCH-type" evidence="5">
    <location>
        <begin position="155"/>
        <end position="221"/>
    </location>
</feature>
<dbReference type="EMBL" id="CAJNOH010000265">
    <property type="protein sequence ID" value="CAF0975534.1"/>
    <property type="molecule type" value="Genomic_DNA"/>
</dbReference>
<evidence type="ECO:0000313" key="8">
    <source>
        <dbReference type="EMBL" id="CAF1158998.1"/>
    </source>
</evidence>
<feature type="compositionally biased region" description="Low complexity" evidence="4">
    <location>
        <begin position="33"/>
        <end position="47"/>
    </location>
</feature>
<dbReference type="EMBL" id="CAJNOL010000667">
    <property type="protein sequence ID" value="CAF1158998.1"/>
    <property type="molecule type" value="Genomic_DNA"/>
</dbReference>
<evidence type="ECO:0000259" key="6">
    <source>
        <dbReference type="Pfam" id="PF10551"/>
    </source>
</evidence>
<protein>
    <recommendedName>
        <fullName evidence="11">MULE transposase domain-containing protein</fullName>
    </recommendedName>
</protein>
<reference evidence="8" key="1">
    <citation type="submission" date="2021-02" db="EMBL/GenBank/DDBJ databases">
        <authorList>
            <person name="Nowell W R."/>
        </authorList>
    </citation>
    <scope>NUCLEOTIDE SEQUENCE</scope>
</reference>
<gene>
    <name evidence="8" type="ORF">JXQ802_LOCUS22150</name>
    <name evidence="9" type="ORF">JXQ802_LOCUS23035</name>
    <name evidence="7" type="ORF">PYM288_LOCUS13339</name>
</gene>
<feature type="compositionally biased region" description="Low complexity" evidence="4">
    <location>
        <begin position="87"/>
        <end position="119"/>
    </location>
</feature>
<feature type="region of interest" description="Disordered" evidence="4">
    <location>
        <begin position="33"/>
        <end position="119"/>
    </location>
</feature>
<evidence type="ECO:0000256" key="2">
    <source>
        <dbReference type="ARBA" id="ARBA00022771"/>
    </source>
</evidence>